<protein>
    <recommendedName>
        <fullName evidence="6">Ankyrin repeat domain 37</fullName>
    </recommendedName>
</protein>
<dbReference type="OMA" id="YGFEECG"/>
<dbReference type="Pfam" id="PF12796">
    <property type="entry name" value="Ank_2"/>
    <property type="match status" value="1"/>
</dbReference>
<evidence type="ECO:0000256" key="3">
    <source>
        <dbReference type="PROSITE-ProRule" id="PRU00023"/>
    </source>
</evidence>
<feature type="repeat" description="ANK" evidence="3">
    <location>
        <begin position="29"/>
        <end position="61"/>
    </location>
</feature>
<dbReference type="GeneTree" id="ENSGT00940000154216"/>
<evidence type="ECO:0000256" key="2">
    <source>
        <dbReference type="ARBA" id="ARBA00023043"/>
    </source>
</evidence>
<keyword evidence="2 3" id="KW-0040">ANK repeat</keyword>
<dbReference type="InterPro" id="IPR050776">
    <property type="entry name" value="Ank_Repeat/CDKN_Inhibitor"/>
</dbReference>
<sequence>MFLLEPDSLDCTSSLLETGYAVNGGEDTSGQSPAHLAACGGQAFCLLWLLRTGVDPNQQDAFGETPVHKAAKAGSLECVSVLVASDAQLEICNNEGRTAEDVAWSAGFQDCAKFLSTLRMTRLAQRDSPVGAAQPARDTLNCTVAGHKRGRASSDALDRKRARDCFRLPVTGETSFPYAR</sequence>
<dbReference type="PANTHER" id="PTHR24201:SF0">
    <property type="entry name" value="ANKYRIN REPEAT DOMAIN-CONTAINING PROTEIN 37"/>
    <property type="match status" value="1"/>
</dbReference>
<dbReference type="InterPro" id="IPR036770">
    <property type="entry name" value="Ankyrin_rpt-contain_sf"/>
</dbReference>
<dbReference type="Proteomes" id="UP000314983">
    <property type="component" value="Chromosome 9"/>
</dbReference>
<dbReference type="InterPro" id="IPR002110">
    <property type="entry name" value="Ankyrin_rpt"/>
</dbReference>
<evidence type="ECO:0000313" key="4">
    <source>
        <dbReference type="Ensembl" id="ENSEEEP00000003106.2"/>
    </source>
</evidence>
<evidence type="ECO:0000313" key="5">
    <source>
        <dbReference type="Proteomes" id="UP000314983"/>
    </source>
</evidence>
<dbReference type="SUPFAM" id="SSF48403">
    <property type="entry name" value="Ankyrin repeat"/>
    <property type="match status" value="1"/>
</dbReference>
<accession>A0A4W4DWB2</accession>
<proteinExistence type="predicted"/>
<reference evidence="4" key="3">
    <citation type="submission" date="2020-05" db="EMBL/GenBank/DDBJ databases">
        <title>Electrophorus electricus (electric eel) genome, fEleEle1, primary haplotype.</title>
        <authorList>
            <person name="Myers G."/>
            <person name="Meyer A."/>
            <person name="Fedrigo O."/>
            <person name="Formenti G."/>
            <person name="Rhie A."/>
            <person name="Tracey A."/>
            <person name="Sims Y."/>
            <person name="Jarvis E.D."/>
        </authorList>
    </citation>
    <scope>NUCLEOTIDE SEQUENCE [LARGE SCALE GENOMIC DNA]</scope>
</reference>
<dbReference type="Ensembl" id="ENSEEET00000003152.2">
    <property type="protein sequence ID" value="ENSEEEP00000003106.2"/>
    <property type="gene ID" value="ENSEEEG00000001761.2"/>
</dbReference>
<dbReference type="PROSITE" id="PS50088">
    <property type="entry name" value="ANK_REPEAT"/>
    <property type="match status" value="2"/>
</dbReference>
<dbReference type="PANTHER" id="PTHR24201">
    <property type="entry name" value="ANK_REP_REGION DOMAIN-CONTAINING PROTEIN"/>
    <property type="match status" value="1"/>
</dbReference>
<reference evidence="5" key="2">
    <citation type="journal article" date="2017" name="Sci. Adv.">
        <title>A tail of two voltages: Proteomic comparison of the three electric organs of the electric eel.</title>
        <authorList>
            <person name="Traeger L.L."/>
            <person name="Sabat G."/>
            <person name="Barrett-Wilt G.A."/>
            <person name="Wells G.B."/>
            <person name="Sussman M.R."/>
        </authorList>
    </citation>
    <scope>NUCLEOTIDE SEQUENCE [LARGE SCALE GENOMIC DNA]</scope>
</reference>
<dbReference type="STRING" id="8005.ENSEEEP00000003106"/>
<dbReference type="Gene3D" id="1.25.40.20">
    <property type="entry name" value="Ankyrin repeat-containing domain"/>
    <property type="match status" value="1"/>
</dbReference>
<name>A0A4W4DWB2_ELEEL</name>
<reference evidence="5" key="1">
    <citation type="journal article" date="2014" name="Science">
        <title>Nonhuman genetics. Genomic basis for the convergent evolution of electric organs.</title>
        <authorList>
            <person name="Gallant J.R."/>
            <person name="Traeger L.L."/>
            <person name="Volkening J.D."/>
            <person name="Moffett H."/>
            <person name="Chen P.H."/>
            <person name="Novina C.D."/>
            <person name="Phillips G.N.Jr."/>
            <person name="Anand R."/>
            <person name="Wells G.B."/>
            <person name="Pinch M."/>
            <person name="Guth R."/>
            <person name="Unguez G.A."/>
            <person name="Albert J.S."/>
            <person name="Zakon H.H."/>
            <person name="Samanta M.P."/>
            <person name="Sussman M.R."/>
        </authorList>
    </citation>
    <scope>NUCLEOTIDE SEQUENCE [LARGE SCALE GENOMIC DNA]</scope>
</reference>
<reference evidence="4" key="5">
    <citation type="submission" date="2025-09" db="UniProtKB">
        <authorList>
            <consortium name="Ensembl"/>
        </authorList>
    </citation>
    <scope>IDENTIFICATION</scope>
</reference>
<dbReference type="PROSITE" id="PS50297">
    <property type="entry name" value="ANK_REP_REGION"/>
    <property type="match status" value="2"/>
</dbReference>
<keyword evidence="1" id="KW-0677">Repeat</keyword>
<evidence type="ECO:0000256" key="1">
    <source>
        <dbReference type="ARBA" id="ARBA00022737"/>
    </source>
</evidence>
<reference evidence="4" key="4">
    <citation type="submission" date="2025-08" db="UniProtKB">
        <authorList>
            <consortium name="Ensembl"/>
        </authorList>
    </citation>
    <scope>IDENTIFICATION</scope>
</reference>
<dbReference type="AlphaFoldDB" id="A0A4W4DWB2"/>
<gene>
    <name evidence="4" type="primary">ANKRD37</name>
</gene>
<feature type="repeat" description="ANK" evidence="3">
    <location>
        <begin position="62"/>
        <end position="94"/>
    </location>
</feature>
<keyword evidence="5" id="KW-1185">Reference proteome</keyword>
<organism evidence="4 5">
    <name type="scientific">Electrophorus electricus</name>
    <name type="common">Electric eel</name>
    <name type="synonym">Gymnotus electricus</name>
    <dbReference type="NCBI Taxonomy" id="8005"/>
    <lineage>
        <taxon>Eukaryota</taxon>
        <taxon>Metazoa</taxon>
        <taxon>Chordata</taxon>
        <taxon>Craniata</taxon>
        <taxon>Vertebrata</taxon>
        <taxon>Euteleostomi</taxon>
        <taxon>Actinopterygii</taxon>
        <taxon>Neopterygii</taxon>
        <taxon>Teleostei</taxon>
        <taxon>Ostariophysi</taxon>
        <taxon>Gymnotiformes</taxon>
        <taxon>Gymnotoidei</taxon>
        <taxon>Gymnotidae</taxon>
        <taxon>Electrophorus</taxon>
    </lineage>
</organism>
<dbReference type="SMART" id="SM00248">
    <property type="entry name" value="ANK"/>
    <property type="match status" value="2"/>
</dbReference>
<evidence type="ECO:0008006" key="6">
    <source>
        <dbReference type="Google" id="ProtNLM"/>
    </source>
</evidence>
<dbReference type="GO" id="GO:0005737">
    <property type="term" value="C:cytoplasm"/>
    <property type="evidence" value="ECO:0007669"/>
    <property type="project" value="TreeGrafter"/>
</dbReference>
<dbReference type="RefSeq" id="XP_026888599.2">
    <property type="nucleotide sequence ID" value="XM_027032798.2"/>
</dbReference>
<dbReference type="GeneID" id="113592054"/>